<dbReference type="EMBL" id="FZOS01000017">
    <property type="protein sequence ID" value="SNS80668.1"/>
    <property type="molecule type" value="Genomic_DNA"/>
</dbReference>
<dbReference type="Proteomes" id="UP000198281">
    <property type="component" value="Unassembled WGS sequence"/>
</dbReference>
<dbReference type="InterPro" id="IPR052700">
    <property type="entry name" value="Carb_kinase_PfkB-like"/>
</dbReference>
<evidence type="ECO:0000259" key="4">
    <source>
        <dbReference type="Pfam" id="PF00294"/>
    </source>
</evidence>
<proteinExistence type="inferred from homology"/>
<dbReference type="Pfam" id="PF00294">
    <property type="entry name" value="PfkB"/>
    <property type="match status" value="1"/>
</dbReference>
<dbReference type="SUPFAM" id="SSF53613">
    <property type="entry name" value="Ribokinase-like"/>
    <property type="match status" value="1"/>
</dbReference>
<dbReference type="GO" id="GO:0016301">
    <property type="term" value="F:kinase activity"/>
    <property type="evidence" value="ECO:0007669"/>
    <property type="project" value="UniProtKB-KW"/>
</dbReference>
<feature type="domain" description="Carbohydrate kinase PfkB" evidence="4">
    <location>
        <begin position="59"/>
        <end position="318"/>
    </location>
</feature>
<keyword evidence="6" id="KW-1185">Reference proteome</keyword>
<dbReference type="CDD" id="cd01168">
    <property type="entry name" value="adenosine_kinase"/>
    <property type="match status" value="1"/>
</dbReference>
<dbReference type="PROSITE" id="PS00584">
    <property type="entry name" value="PFKB_KINASES_2"/>
    <property type="match status" value="1"/>
</dbReference>
<organism evidence="5 6">
    <name type="scientific">Edaphosphingomonas laterariae</name>
    <dbReference type="NCBI Taxonomy" id="861865"/>
    <lineage>
        <taxon>Bacteria</taxon>
        <taxon>Pseudomonadati</taxon>
        <taxon>Pseudomonadota</taxon>
        <taxon>Alphaproteobacteria</taxon>
        <taxon>Sphingomonadales</taxon>
        <taxon>Rhizorhabdaceae</taxon>
        <taxon>Edaphosphingomonas</taxon>
    </lineage>
</organism>
<dbReference type="InterPro" id="IPR029056">
    <property type="entry name" value="Ribokinase-like"/>
</dbReference>
<dbReference type="PANTHER" id="PTHR43320">
    <property type="entry name" value="SUGAR KINASE"/>
    <property type="match status" value="1"/>
</dbReference>
<keyword evidence="3 5" id="KW-0418">Kinase</keyword>
<dbReference type="Gene3D" id="3.40.1190.20">
    <property type="match status" value="1"/>
</dbReference>
<sequence>MSEPTLDIIAIGNAIVDVIAQADDAFLAAEGVAKGSMRLIDTEIATSLYGRMAPGIEASGGSAANTVAGAAALGARCAFIGQVATDQLGEVFAHDIRALGVGFDTPAREAEPPTARCLILVTPDGQRTMNTYLGASQYLPAAALDPARIASAAILYLEGYLWDPAEPRAAMRAAIAIARGAGRKVAFTLSDAFCIERHRDDFNALIADGDIDILFANEAEILSLNQTEDFEAAIAATAARVPTLVVTRSEKGAIAIKDGARVAVPAEPIDAIVDTTGAGDLFAAGFLAGQAQGRSVADSLTMGAVAAAEVISHYGARPVADIKALVAAKLG</sequence>
<keyword evidence="2" id="KW-0808">Transferase</keyword>
<name>A0A239HHZ3_9SPHN</name>
<dbReference type="InterPro" id="IPR011611">
    <property type="entry name" value="PfkB_dom"/>
</dbReference>
<evidence type="ECO:0000313" key="5">
    <source>
        <dbReference type="EMBL" id="SNS80668.1"/>
    </source>
</evidence>
<evidence type="ECO:0000313" key="6">
    <source>
        <dbReference type="Proteomes" id="UP000198281"/>
    </source>
</evidence>
<gene>
    <name evidence="5" type="ORF">SAMN06295912_11722</name>
</gene>
<dbReference type="OrthoDB" id="9813569at2"/>
<dbReference type="InterPro" id="IPR002173">
    <property type="entry name" value="Carboh/pur_kinase_PfkB_CS"/>
</dbReference>
<protein>
    <submittedName>
        <fullName evidence="5">Sugar or nucleoside kinase, ribokinase family</fullName>
    </submittedName>
</protein>
<reference evidence="6" key="1">
    <citation type="submission" date="2017-06" db="EMBL/GenBank/DDBJ databases">
        <authorList>
            <person name="Varghese N."/>
            <person name="Submissions S."/>
        </authorList>
    </citation>
    <scope>NUCLEOTIDE SEQUENCE [LARGE SCALE GENOMIC DNA]</scope>
    <source>
        <strain evidence="6">LNB2</strain>
    </source>
</reference>
<comment type="similarity">
    <text evidence="1">Belongs to the carbohydrate kinase PfkB family.</text>
</comment>
<evidence type="ECO:0000256" key="2">
    <source>
        <dbReference type="ARBA" id="ARBA00022679"/>
    </source>
</evidence>
<evidence type="ECO:0000256" key="1">
    <source>
        <dbReference type="ARBA" id="ARBA00010688"/>
    </source>
</evidence>
<dbReference type="RefSeq" id="WP_089220308.1">
    <property type="nucleotide sequence ID" value="NZ_FZOS01000017.1"/>
</dbReference>
<dbReference type="PANTHER" id="PTHR43320:SF3">
    <property type="entry name" value="CARBOHYDRATE KINASE PFKB DOMAIN-CONTAINING PROTEIN"/>
    <property type="match status" value="1"/>
</dbReference>
<dbReference type="AlphaFoldDB" id="A0A239HHZ3"/>
<accession>A0A239HHZ3</accession>
<evidence type="ECO:0000256" key="3">
    <source>
        <dbReference type="ARBA" id="ARBA00022777"/>
    </source>
</evidence>